<comment type="caution">
    <text evidence="12">The sequence shown here is derived from an EMBL/GenBank/DDBJ whole genome shotgun (WGS) entry which is preliminary data.</text>
</comment>
<dbReference type="PANTHER" id="PTHR35011:SF10">
    <property type="entry name" value="TRAP TRANSPORTER SMALL PERMEASE PROTEIN"/>
    <property type="match status" value="1"/>
</dbReference>
<dbReference type="Pfam" id="PF04290">
    <property type="entry name" value="DctQ"/>
    <property type="match status" value="1"/>
</dbReference>
<evidence type="ECO:0000256" key="6">
    <source>
        <dbReference type="ARBA" id="ARBA00022989"/>
    </source>
</evidence>
<evidence type="ECO:0000256" key="7">
    <source>
        <dbReference type="ARBA" id="ARBA00023136"/>
    </source>
</evidence>
<evidence type="ECO:0000256" key="2">
    <source>
        <dbReference type="ARBA" id="ARBA00022448"/>
    </source>
</evidence>
<evidence type="ECO:0000313" key="13">
    <source>
        <dbReference type="Proteomes" id="UP001596506"/>
    </source>
</evidence>
<dbReference type="InterPro" id="IPR055348">
    <property type="entry name" value="DctQ"/>
</dbReference>
<evidence type="ECO:0000256" key="3">
    <source>
        <dbReference type="ARBA" id="ARBA00022475"/>
    </source>
</evidence>
<keyword evidence="13" id="KW-1185">Reference proteome</keyword>
<evidence type="ECO:0000256" key="5">
    <source>
        <dbReference type="ARBA" id="ARBA00022692"/>
    </source>
</evidence>
<dbReference type="Proteomes" id="UP001596506">
    <property type="component" value="Unassembled WGS sequence"/>
</dbReference>
<keyword evidence="7 9" id="KW-0472">Membrane</keyword>
<feature type="domain" description="Tripartite ATP-independent periplasmic transporters DctQ component" evidence="11">
    <location>
        <begin position="54"/>
        <end position="181"/>
    </location>
</feature>
<keyword evidence="2 9" id="KW-0813">Transport</keyword>
<organism evidence="12 13">
    <name type="scientific">Marinobacter aromaticivorans</name>
    <dbReference type="NCBI Taxonomy" id="1494078"/>
    <lineage>
        <taxon>Bacteria</taxon>
        <taxon>Pseudomonadati</taxon>
        <taxon>Pseudomonadota</taxon>
        <taxon>Gammaproteobacteria</taxon>
        <taxon>Pseudomonadales</taxon>
        <taxon>Marinobacteraceae</taxon>
        <taxon>Marinobacter</taxon>
    </lineage>
</organism>
<comment type="function">
    <text evidence="9">Part of the tripartite ATP-independent periplasmic (TRAP) transport system.</text>
</comment>
<dbReference type="EMBL" id="JBHTBD010000019">
    <property type="protein sequence ID" value="MFC7296743.1"/>
    <property type="molecule type" value="Genomic_DNA"/>
</dbReference>
<dbReference type="RefSeq" id="WP_100690197.1">
    <property type="nucleotide sequence ID" value="NZ_JBHTBD010000019.1"/>
</dbReference>
<dbReference type="InterPro" id="IPR007387">
    <property type="entry name" value="TRAP_DctQ"/>
</dbReference>
<keyword evidence="4 9" id="KW-0997">Cell inner membrane</keyword>
<evidence type="ECO:0000256" key="8">
    <source>
        <dbReference type="ARBA" id="ARBA00038436"/>
    </source>
</evidence>
<keyword evidence="3" id="KW-1003">Cell membrane</keyword>
<evidence type="ECO:0000256" key="9">
    <source>
        <dbReference type="RuleBase" id="RU369079"/>
    </source>
</evidence>
<feature type="transmembrane region" description="Helical" evidence="9">
    <location>
        <begin position="74"/>
        <end position="94"/>
    </location>
</feature>
<reference evidence="13" key="1">
    <citation type="journal article" date="2019" name="Int. J. Syst. Evol. Microbiol.">
        <title>The Global Catalogue of Microorganisms (GCM) 10K type strain sequencing project: providing services to taxonomists for standard genome sequencing and annotation.</title>
        <authorList>
            <consortium name="The Broad Institute Genomics Platform"/>
            <consortium name="The Broad Institute Genome Sequencing Center for Infectious Disease"/>
            <person name="Wu L."/>
            <person name="Ma J."/>
        </authorList>
    </citation>
    <scope>NUCLEOTIDE SEQUENCE [LARGE SCALE GENOMIC DNA]</scope>
    <source>
        <strain evidence="13">CCUG 60559</strain>
    </source>
</reference>
<feature type="region of interest" description="Disordered" evidence="10">
    <location>
        <begin position="1"/>
        <end position="24"/>
    </location>
</feature>
<evidence type="ECO:0000256" key="4">
    <source>
        <dbReference type="ARBA" id="ARBA00022519"/>
    </source>
</evidence>
<accession>A0ABW2J0R6</accession>
<proteinExistence type="inferred from homology"/>
<keyword evidence="5 9" id="KW-0812">Transmembrane</keyword>
<keyword evidence="6 9" id="KW-1133">Transmembrane helix</keyword>
<comment type="similarity">
    <text evidence="8 9">Belongs to the TRAP transporter small permease family.</text>
</comment>
<comment type="subcellular location">
    <subcellularLocation>
        <location evidence="1 9">Cell inner membrane</location>
        <topology evidence="1 9">Multi-pass membrane protein</topology>
    </subcellularLocation>
</comment>
<feature type="transmembrane region" description="Helical" evidence="9">
    <location>
        <begin position="40"/>
        <end position="62"/>
    </location>
</feature>
<evidence type="ECO:0000256" key="10">
    <source>
        <dbReference type="SAM" id="MobiDB-lite"/>
    </source>
</evidence>
<name>A0ABW2J0R6_9GAMM</name>
<feature type="transmembrane region" description="Helical" evidence="9">
    <location>
        <begin position="115"/>
        <end position="136"/>
    </location>
</feature>
<evidence type="ECO:0000313" key="12">
    <source>
        <dbReference type="EMBL" id="MFC7296743.1"/>
    </source>
</evidence>
<evidence type="ECO:0000259" key="11">
    <source>
        <dbReference type="Pfam" id="PF04290"/>
    </source>
</evidence>
<gene>
    <name evidence="12" type="ORF">ACFQQA_18700</name>
</gene>
<sequence length="201" mass="21716">MKSIHSYLPPDQDGSDPENSSPGPKPVRKLRGCLSWLENVFIYFGALCILIMGGLITVSVLMRTFGNSSVTDEVTIIGELMIGALILPLAFVAADRGFISVEIFTQKLGPGFQKALNLLAAVVGLLAVMPITYAAYTTMVDAYTSGGYFFGMLQLPKWPGATAFFAGYFLFFLRLVDLTITDLLCSLGVIKPRPGLSSEES</sequence>
<comment type="subunit">
    <text evidence="9">The complex comprises the extracytoplasmic solute receptor protein and the two transmembrane proteins.</text>
</comment>
<evidence type="ECO:0000256" key="1">
    <source>
        <dbReference type="ARBA" id="ARBA00004429"/>
    </source>
</evidence>
<dbReference type="PANTHER" id="PTHR35011">
    <property type="entry name" value="2,3-DIKETO-L-GULONATE TRAP TRANSPORTER SMALL PERMEASE PROTEIN YIAM"/>
    <property type="match status" value="1"/>
</dbReference>
<feature type="transmembrane region" description="Helical" evidence="9">
    <location>
        <begin position="156"/>
        <end position="176"/>
    </location>
</feature>
<protein>
    <recommendedName>
        <fullName evidence="9">TRAP transporter small permease protein</fullName>
    </recommendedName>
</protein>